<gene>
    <name evidence="1" type="ORF">BTMF_LOCUS9441</name>
</gene>
<keyword evidence="2" id="KW-1185">Reference proteome</keyword>
<evidence type="ECO:0000313" key="1">
    <source>
        <dbReference type="EMBL" id="VDO31927.1"/>
    </source>
</evidence>
<name>A0A0R3QUK5_9BILA</name>
<dbReference type="AlphaFoldDB" id="A0A0R3QUK5"/>
<sequence length="56" mass="6265">MPCGYGRLTVIIAENRPTSQFNENKCSNDVQLASVRSNYLNSCSPNVVKLMDNESR</sequence>
<evidence type="ECO:0000313" key="2">
    <source>
        <dbReference type="Proteomes" id="UP000280834"/>
    </source>
</evidence>
<protein>
    <submittedName>
        <fullName evidence="1 3">Uncharacterized protein</fullName>
    </submittedName>
</protein>
<proteinExistence type="predicted"/>
<evidence type="ECO:0000313" key="3">
    <source>
        <dbReference type="WBParaSite" id="BTMF_0001140701-mRNA-1"/>
    </source>
</evidence>
<accession>A0A0R3QUK5</accession>
<reference evidence="3" key="1">
    <citation type="submission" date="2017-02" db="UniProtKB">
        <authorList>
            <consortium name="WormBaseParasite"/>
        </authorList>
    </citation>
    <scope>IDENTIFICATION</scope>
</reference>
<dbReference type="EMBL" id="UZAG01016945">
    <property type="protein sequence ID" value="VDO31927.1"/>
    <property type="molecule type" value="Genomic_DNA"/>
</dbReference>
<reference evidence="1 2" key="2">
    <citation type="submission" date="2018-11" db="EMBL/GenBank/DDBJ databases">
        <authorList>
            <consortium name="Pathogen Informatics"/>
        </authorList>
    </citation>
    <scope>NUCLEOTIDE SEQUENCE [LARGE SCALE GENOMIC DNA]</scope>
</reference>
<dbReference type="WBParaSite" id="BTMF_0001140701-mRNA-1">
    <property type="protein sequence ID" value="BTMF_0001140701-mRNA-1"/>
    <property type="gene ID" value="BTMF_0001140701"/>
</dbReference>
<organism evidence="3">
    <name type="scientific">Brugia timori</name>
    <dbReference type="NCBI Taxonomy" id="42155"/>
    <lineage>
        <taxon>Eukaryota</taxon>
        <taxon>Metazoa</taxon>
        <taxon>Ecdysozoa</taxon>
        <taxon>Nematoda</taxon>
        <taxon>Chromadorea</taxon>
        <taxon>Rhabditida</taxon>
        <taxon>Spirurina</taxon>
        <taxon>Spiruromorpha</taxon>
        <taxon>Filarioidea</taxon>
        <taxon>Onchocercidae</taxon>
        <taxon>Brugia</taxon>
    </lineage>
</organism>
<dbReference type="Proteomes" id="UP000280834">
    <property type="component" value="Unassembled WGS sequence"/>
</dbReference>